<dbReference type="EC" id="3.4.21.105" evidence="9"/>
<keyword evidence="10" id="KW-1185">Reference proteome</keyword>
<feature type="transmembrane region" description="Helical" evidence="5">
    <location>
        <begin position="258"/>
        <end position="277"/>
    </location>
</feature>
<evidence type="ECO:0000256" key="1">
    <source>
        <dbReference type="ARBA" id="ARBA00004141"/>
    </source>
</evidence>
<dbReference type="GO" id="GO:0004252">
    <property type="term" value="F:serine-type endopeptidase activity"/>
    <property type="evidence" value="ECO:0007669"/>
    <property type="project" value="InterPro"/>
</dbReference>
<evidence type="ECO:0000256" key="2">
    <source>
        <dbReference type="ARBA" id="ARBA00022692"/>
    </source>
</evidence>
<accession>A0A2T3H6R7</accession>
<keyword evidence="3 5" id="KW-1133">Transmembrane helix</keyword>
<dbReference type="AlphaFoldDB" id="A0A2T3H6R7"/>
<feature type="domain" description="Transcription factor zinc-finger" evidence="7">
    <location>
        <begin position="69"/>
        <end position="111"/>
    </location>
</feature>
<feature type="transmembrane region" description="Helical" evidence="5">
    <location>
        <begin position="320"/>
        <end position="337"/>
    </location>
</feature>
<feature type="transmembrane region" description="Helical" evidence="5">
    <location>
        <begin position="297"/>
        <end position="314"/>
    </location>
</feature>
<dbReference type="InterPro" id="IPR035952">
    <property type="entry name" value="Rhomboid-like_sf"/>
</dbReference>
<organism evidence="9 10">
    <name type="scientific">Shewanella algae</name>
    <dbReference type="NCBI Taxonomy" id="38313"/>
    <lineage>
        <taxon>Bacteria</taxon>
        <taxon>Pseudomonadati</taxon>
        <taxon>Pseudomonadota</taxon>
        <taxon>Gammaproteobacteria</taxon>
        <taxon>Alteromonadales</taxon>
        <taxon>Shewanellaceae</taxon>
        <taxon>Shewanella</taxon>
    </lineage>
</organism>
<evidence type="ECO:0000256" key="4">
    <source>
        <dbReference type="ARBA" id="ARBA00023136"/>
    </source>
</evidence>
<comment type="subcellular location">
    <subcellularLocation>
        <location evidence="1">Membrane</location>
        <topology evidence="1">Multi-pass membrane protein</topology>
    </subcellularLocation>
</comment>
<evidence type="ECO:0000256" key="3">
    <source>
        <dbReference type="ARBA" id="ARBA00022989"/>
    </source>
</evidence>
<keyword evidence="2 5" id="KW-0812">Transmembrane</keyword>
<dbReference type="GO" id="GO:0006508">
    <property type="term" value="P:proteolysis"/>
    <property type="evidence" value="ECO:0007669"/>
    <property type="project" value="UniProtKB-KW"/>
</dbReference>
<accession>A0A379Z0J8</accession>
<dbReference type="Gene3D" id="1.20.1540.10">
    <property type="entry name" value="Rhomboid-like"/>
    <property type="match status" value="1"/>
</dbReference>
<dbReference type="PANTHER" id="PTHR43731:SF26">
    <property type="entry name" value="RHOMBOID-LIKE PROTEIN 10, CHLOROPLASTIC"/>
    <property type="match status" value="1"/>
</dbReference>
<evidence type="ECO:0000313" key="10">
    <source>
        <dbReference type="Proteomes" id="UP000254069"/>
    </source>
</evidence>
<feature type="domain" description="Peptidase S54 rhomboid" evidence="6">
    <location>
        <begin position="194"/>
        <end position="337"/>
    </location>
</feature>
<dbReference type="PANTHER" id="PTHR43731">
    <property type="entry name" value="RHOMBOID PROTEASE"/>
    <property type="match status" value="1"/>
</dbReference>
<dbReference type="GO" id="GO:0016020">
    <property type="term" value="C:membrane"/>
    <property type="evidence" value="ECO:0007669"/>
    <property type="project" value="UniProtKB-SubCell"/>
</dbReference>
<evidence type="ECO:0000313" key="8">
    <source>
        <dbReference type="EMBL" id="BCV43835.1"/>
    </source>
</evidence>
<dbReference type="InterPro" id="IPR022764">
    <property type="entry name" value="Peptidase_S54_rhomboid_dom"/>
</dbReference>
<dbReference type="STRING" id="38313.GCA_000947195_00835"/>
<dbReference type="Proteomes" id="UP000825078">
    <property type="component" value="Chromosome"/>
</dbReference>
<keyword evidence="9" id="KW-0645">Protease</keyword>
<feature type="transmembrane region" description="Helical" evidence="5">
    <location>
        <begin position="202"/>
        <end position="222"/>
    </location>
</feature>
<sequence>MSLKCPGCHSESMRTFELYGEQVDSCNQCEGIWFDNGELNGALSTADNGNDHVRIEESLGPHLGLSKRQCMHCEEQMHRYHLMDGYQIELDVCHSCSGVWVDKDERDKVVQSPRLQGLLAELNGKISVKTWLFQFLSQMPVEFNLKTRSQPAITYLLLALNIMIFAAYGTDLDIADTVFANFALRADEVLHGSHVWTLFSHMFLHGDWIHLAGNMYFLYVVGDNLEDALGRMRFLGLYLLCGLAAAAVQIIADPGSNIPMVGASGAIAGLFGMYLLWFRHASLTFMFVIYQKKLSPMAFFAIWLVFNVVGLMMAGEGVAYWAHIGGFAMGLILGFGLKSRVMQQNPLLAMLNEPEVKIRR</sequence>
<dbReference type="KEGG" id="salg:BS332_11640"/>
<reference evidence="9 10" key="1">
    <citation type="submission" date="2018-06" db="EMBL/GenBank/DDBJ databases">
        <authorList>
            <consortium name="Pathogen Informatics"/>
            <person name="Doyle S."/>
        </authorList>
    </citation>
    <scope>NUCLEOTIDE SEQUENCE [LARGE SCALE GENOMIC DNA]</scope>
    <source>
        <strain evidence="9 10">NCTC10738</strain>
    </source>
</reference>
<dbReference type="Pfam" id="PF01694">
    <property type="entry name" value="Rhomboid"/>
    <property type="match status" value="1"/>
</dbReference>
<gene>
    <name evidence="9" type="primary">gluP</name>
    <name evidence="9" type="ORF">NCTC10738_00730</name>
    <name evidence="8" type="ORF">TUM17379_08530</name>
</gene>
<reference evidence="8" key="2">
    <citation type="submission" date="2021-05" db="EMBL/GenBank/DDBJ databases">
        <title>Molecular characterization for Shewanella algae harboring chromosomal blaOXA-55-like strains isolated from clinical and environment sample.</title>
        <authorList>
            <person name="Ohama Y."/>
            <person name="Aoki K."/>
            <person name="Harada S."/>
            <person name="Moriya K."/>
            <person name="Ishii Y."/>
            <person name="Tateda K."/>
        </authorList>
    </citation>
    <scope>NUCLEOTIDE SEQUENCE</scope>
    <source>
        <strain evidence="8">TUM17379</strain>
    </source>
</reference>
<protein>
    <submittedName>
        <fullName evidence="9">Rhomboid protease gluP</fullName>
        <ecNumber evidence="9">3.4.21.105</ecNumber>
    </submittedName>
</protein>
<dbReference type="Pfam" id="PF13453">
    <property type="entry name" value="Zn_ribbon_TFIIB"/>
    <property type="match status" value="2"/>
</dbReference>
<dbReference type="RefSeq" id="WP_025886895.1">
    <property type="nucleotide sequence ID" value="NZ_AP024609.1"/>
</dbReference>
<evidence type="ECO:0000313" key="9">
    <source>
        <dbReference type="EMBL" id="SUI53100.1"/>
    </source>
</evidence>
<dbReference type="Proteomes" id="UP000254069">
    <property type="component" value="Unassembled WGS sequence"/>
</dbReference>
<dbReference type="EMBL" id="UGYO01000001">
    <property type="protein sequence ID" value="SUI53100.1"/>
    <property type="molecule type" value="Genomic_DNA"/>
</dbReference>
<keyword evidence="4 5" id="KW-0472">Membrane</keyword>
<dbReference type="InterPro" id="IPR050925">
    <property type="entry name" value="Rhomboid_protease_S54"/>
</dbReference>
<feature type="transmembrane region" description="Helical" evidence="5">
    <location>
        <begin position="152"/>
        <end position="169"/>
    </location>
</feature>
<evidence type="ECO:0000259" key="6">
    <source>
        <dbReference type="Pfam" id="PF01694"/>
    </source>
</evidence>
<dbReference type="SUPFAM" id="SSF144091">
    <property type="entry name" value="Rhomboid-like"/>
    <property type="match status" value="1"/>
</dbReference>
<feature type="domain" description="Transcription factor zinc-finger" evidence="7">
    <location>
        <begin position="4"/>
        <end position="41"/>
    </location>
</feature>
<dbReference type="EMBL" id="AP024613">
    <property type="protein sequence ID" value="BCV43835.1"/>
    <property type="molecule type" value="Genomic_DNA"/>
</dbReference>
<keyword evidence="9" id="KW-0378">Hydrolase</keyword>
<evidence type="ECO:0000256" key="5">
    <source>
        <dbReference type="SAM" id="Phobius"/>
    </source>
</evidence>
<name>A0A2T3H6R7_9GAMM</name>
<dbReference type="GeneID" id="93807909"/>
<feature type="transmembrane region" description="Helical" evidence="5">
    <location>
        <begin position="234"/>
        <end position="252"/>
    </location>
</feature>
<proteinExistence type="predicted"/>
<dbReference type="InterPro" id="IPR027392">
    <property type="entry name" value="TF_Znf"/>
</dbReference>
<evidence type="ECO:0000259" key="7">
    <source>
        <dbReference type="Pfam" id="PF13453"/>
    </source>
</evidence>